<feature type="chain" id="PRO_5018524558" evidence="8">
    <location>
        <begin position="20"/>
        <end position="354"/>
    </location>
</feature>
<dbReference type="InterPro" id="IPR035669">
    <property type="entry name" value="SGNH_plant_lipase-like"/>
</dbReference>
<dbReference type="GO" id="GO:0016788">
    <property type="term" value="F:hydrolase activity, acting on ester bonds"/>
    <property type="evidence" value="ECO:0007669"/>
    <property type="project" value="InterPro"/>
</dbReference>
<dbReference type="STRING" id="337451.A0A3S3NYF8"/>
<evidence type="ECO:0000256" key="8">
    <source>
        <dbReference type="SAM" id="SignalP"/>
    </source>
</evidence>
<proteinExistence type="inferred from homology"/>
<evidence type="ECO:0000313" key="9">
    <source>
        <dbReference type="EMBL" id="RWR89168.1"/>
    </source>
</evidence>
<evidence type="ECO:0000256" key="1">
    <source>
        <dbReference type="ARBA" id="ARBA00004613"/>
    </source>
</evidence>
<evidence type="ECO:0000256" key="4">
    <source>
        <dbReference type="ARBA" id="ARBA00022729"/>
    </source>
</evidence>
<evidence type="ECO:0000256" key="7">
    <source>
        <dbReference type="ARBA" id="ARBA00023098"/>
    </source>
</evidence>
<keyword evidence="10" id="KW-1185">Reference proteome</keyword>
<dbReference type="InterPro" id="IPR051238">
    <property type="entry name" value="GDSL_esterase/lipase"/>
</dbReference>
<dbReference type="GO" id="GO:0005576">
    <property type="term" value="C:extracellular region"/>
    <property type="evidence" value="ECO:0007669"/>
    <property type="project" value="UniProtKB-SubCell"/>
</dbReference>
<comment type="caution">
    <text evidence="9">The sequence shown here is derived from an EMBL/GenBank/DDBJ whole genome shotgun (WGS) entry which is preliminary data.</text>
</comment>
<dbReference type="AlphaFoldDB" id="A0A3S3NYF8"/>
<comment type="subcellular location">
    <subcellularLocation>
        <location evidence="1">Secreted</location>
    </subcellularLocation>
</comment>
<dbReference type="Gene3D" id="3.40.50.1110">
    <property type="entry name" value="SGNH hydrolase"/>
    <property type="match status" value="1"/>
</dbReference>
<gene>
    <name evidence="9" type="ORF">CKAN_01821700</name>
</gene>
<dbReference type="SUPFAM" id="SSF52266">
    <property type="entry name" value="SGNH hydrolase"/>
    <property type="match status" value="1"/>
</dbReference>
<evidence type="ECO:0000256" key="6">
    <source>
        <dbReference type="ARBA" id="ARBA00022963"/>
    </source>
</evidence>
<keyword evidence="6" id="KW-0442">Lipid degradation</keyword>
<dbReference type="EMBL" id="QPKB01000007">
    <property type="protein sequence ID" value="RWR89168.1"/>
    <property type="molecule type" value="Genomic_DNA"/>
</dbReference>
<keyword evidence="5" id="KW-0378">Hydrolase</keyword>
<dbReference type="InterPro" id="IPR036514">
    <property type="entry name" value="SGNH_hydro_sf"/>
</dbReference>
<dbReference type="InterPro" id="IPR001087">
    <property type="entry name" value="GDSL"/>
</dbReference>
<sequence length="354" mass="38635">MCKRGLLLLVLNLLGMVVAEPQVPCLFIFGDSLSDNGNNNNLATLAKSNYQPYGIDFPDGPTGRFCNGRTAVDFIAQFLGFDHFIPPFANITGRDILSGVNYASGGSGIRDETGANLGQHISLSMQVVNFHATVEQLKIVLGSKTSVADYLSKCLYSVNIGVNDYANNYFIPEYYSTSRLYTPEQFATVLIQQYSEQLKIMYNYGARKVALMGLFQYGCVPLDLAQNNGACNSTVNSAIDLFNAKLPSLVDDLNKILDGAKFTFVNNTAISNDIGMNGQAYGFTVANAACCSVLTGVETCRIHGSTCQNRSEYVFWDQAHPTEAFHLINAKGMYNSSSSSSYTYPVNIQQLAQL</sequence>
<dbReference type="OrthoDB" id="1600564at2759"/>
<organism evidence="9 10">
    <name type="scientific">Cinnamomum micranthum f. kanehirae</name>
    <dbReference type="NCBI Taxonomy" id="337451"/>
    <lineage>
        <taxon>Eukaryota</taxon>
        <taxon>Viridiplantae</taxon>
        <taxon>Streptophyta</taxon>
        <taxon>Embryophyta</taxon>
        <taxon>Tracheophyta</taxon>
        <taxon>Spermatophyta</taxon>
        <taxon>Magnoliopsida</taxon>
        <taxon>Magnoliidae</taxon>
        <taxon>Laurales</taxon>
        <taxon>Lauraceae</taxon>
        <taxon>Cinnamomum</taxon>
    </lineage>
</organism>
<dbReference type="GO" id="GO:0016042">
    <property type="term" value="P:lipid catabolic process"/>
    <property type="evidence" value="ECO:0007669"/>
    <property type="project" value="UniProtKB-KW"/>
</dbReference>
<dbReference type="Proteomes" id="UP000283530">
    <property type="component" value="Unassembled WGS sequence"/>
</dbReference>
<dbReference type="PANTHER" id="PTHR45650">
    <property type="entry name" value="GDSL-LIKE LIPASE/ACYLHYDROLASE-RELATED"/>
    <property type="match status" value="1"/>
</dbReference>
<accession>A0A3S3NYF8</accession>
<keyword evidence="3" id="KW-0964">Secreted</keyword>
<comment type="similarity">
    <text evidence="2">Belongs to the 'GDSL' lipolytic enzyme family.</text>
</comment>
<evidence type="ECO:0000256" key="3">
    <source>
        <dbReference type="ARBA" id="ARBA00022525"/>
    </source>
</evidence>
<evidence type="ECO:0000256" key="5">
    <source>
        <dbReference type="ARBA" id="ARBA00022801"/>
    </source>
</evidence>
<feature type="signal peptide" evidence="8">
    <location>
        <begin position="1"/>
        <end position="19"/>
    </location>
</feature>
<dbReference type="Pfam" id="PF00657">
    <property type="entry name" value="Lipase_GDSL"/>
    <property type="match status" value="1"/>
</dbReference>
<dbReference type="PANTHER" id="PTHR45650:SF3">
    <property type="entry name" value="OS01G0748500 PROTEIN"/>
    <property type="match status" value="1"/>
</dbReference>
<keyword evidence="7" id="KW-0443">Lipid metabolism</keyword>
<evidence type="ECO:0000313" key="10">
    <source>
        <dbReference type="Proteomes" id="UP000283530"/>
    </source>
</evidence>
<dbReference type="CDD" id="cd01837">
    <property type="entry name" value="SGNH_plant_lipase_like"/>
    <property type="match status" value="1"/>
</dbReference>
<evidence type="ECO:0000256" key="2">
    <source>
        <dbReference type="ARBA" id="ARBA00008668"/>
    </source>
</evidence>
<protein>
    <submittedName>
        <fullName evidence="9">GDSL esterase/lipase</fullName>
    </submittedName>
</protein>
<name>A0A3S3NYF8_9MAGN</name>
<keyword evidence="4 8" id="KW-0732">Signal</keyword>
<reference evidence="9 10" key="1">
    <citation type="journal article" date="2019" name="Nat. Plants">
        <title>Stout camphor tree genome fills gaps in understanding of flowering plant genome evolution.</title>
        <authorList>
            <person name="Chaw S.M."/>
            <person name="Liu Y.C."/>
            <person name="Wu Y.W."/>
            <person name="Wang H.Y."/>
            <person name="Lin C.I."/>
            <person name="Wu C.S."/>
            <person name="Ke H.M."/>
            <person name="Chang L.Y."/>
            <person name="Hsu C.Y."/>
            <person name="Yang H.T."/>
            <person name="Sudianto E."/>
            <person name="Hsu M.H."/>
            <person name="Wu K.P."/>
            <person name="Wang L.N."/>
            <person name="Leebens-Mack J.H."/>
            <person name="Tsai I.J."/>
        </authorList>
    </citation>
    <scope>NUCLEOTIDE SEQUENCE [LARGE SCALE GENOMIC DNA]</scope>
    <source>
        <strain evidence="10">cv. Chaw 1501</strain>
        <tissue evidence="9">Young leaves</tissue>
    </source>
</reference>